<dbReference type="ZFIN" id="ZDB-GENE-030131-9837">
    <property type="gene designation" value="rrp1"/>
</dbReference>
<keyword evidence="4" id="KW-0539">Nucleus</keyword>
<keyword evidence="5" id="KW-1185">Reference proteome</keyword>
<dbReference type="PANTHER" id="PTHR13026">
    <property type="entry name" value="NNP-1 PROTEIN NOVEL NUCLEAR PROTEIN 1 NOP52"/>
    <property type="match status" value="1"/>
</dbReference>
<evidence type="ECO:0000313" key="5">
    <source>
        <dbReference type="Proteomes" id="UP000000437"/>
    </source>
</evidence>
<dbReference type="Pfam" id="PF05997">
    <property type="entry name" value="Nop52"/>
    <property type="match status" value="1"/>
</dbReference>
<evidence type="ECO:0007829" key="8">
    <source>
        <dbReference type="PeptideAtlas" id="A0A8M9QJV2"/>
    </source>
</evidence>
<dbReference type="GO" id="GO:0006364">
    <property type="term" value="P:rRNA processing"/>
    <property type="evidence" value="ECO:0007669"/>
    <property type="project" value="UniProtKB-KW"/>
</dbReference>
<gene>
    <name evidence="6 7" type="primary">rrp1</name>
</gene>
<keyword evidence="8" id="KW-1267">Proteomics identification</keyword>
<evidence type="ECO:0000256" key="3">
    <source>
        <dbReference type="ARBA" id="ARBA00022552"/>
    </source>
</evidence>
<protein>
    <submittedName>
        <fullName evidence="6">Ribosomal RNA processing protein 1 homolog A</fullName>
    </submittedName>
</protein>
<dbReference type="OrthoDB" id="2019504at2759"/>
<reference evidence="6" key="1">
    <citation type="submission" date="2025-08" db="UniProtKB">
        <authorList>
            <consortium name="RefSeq"/>
        </authorList>
    </citation>
    <scope>IDENTIFICATION</scope>
    <source>
        <strain evidence="6">Tuebingen</strain>
        <tissue evidence="6">Fibroblasts and whole tissue</tissue>
    </source>
</reference>
<dbReference type="InterPro" id="IPR010301">
    <property type="entry name" value="RRP1"/>
</dbReference>
<dbReference type="GO" id="GO:0030688">
    <property type="term" value="C:preribosome, small subunit precursor"/>
    <property type="evidence" value="ECO:0007669"/>
    <property type="project" value="InterPro"/>
</dbReference>
<dbReference type="RefSeq" id="XP_021334455.3">
    <property type="nucleotide sequence ID" value="XM_021478780.3"/>
</dbReference>
<evidence type="ECO:0000256" key="2">
    <source>
        <dbReference type="ARBA" id="ARBA00006374"/>
    </source>
</evidence>
<proteinExistence type="evidence at protein level"/>
<dbReference type="GO" id="GO:0005634">
    <property type="term" value="C:nucleus"/>
    <property type="evidence" value="ECO:0000318"/>
    <property type="project" value="GO_Central"/>
</dbReference>
<sequence length="647" mass="73309">MATQAAEVIFAQKLAANEKSVRSKALLKLRKYIRIRSERAPGGFSEEELLKIWKGLFYCLWMQDLPLLQEELSTKISALLFSFRTVDSQFLFFKTFLQTMKREWNGIDRLRLDKFYQLVRFVFRQMFEMLKKQEWEPSVLQEFLQLFSDQLLQSSSAAPSGLIMHIMELYMTELAAVGAAELTAAQNLSLIEPFCRTMSRTRDRVLLKAIGSSIFSTIVDQVPFAIADLLREISTTEEEDQDGETQTNDAEENTSHPGEDAGDKGSDEAVLQFDYGAVADRLFEVASHSNIPSFNRSQIYKFVKVFRDLSEGVFPQDEVEDVSSDEDEFDDDRRRKKKKKKSSSRQQDSLNTHTGEAETSTPADDKPKNKKRRKKKKKSGLKSVEEPENCTAPQTPAEDQKKKKKTTQQHTETADGGQQRSETHTTPALMEDDGGAPAEKPQKKKKRKMQTPAEADQHTLMKRRKKSLHTHTNGDAPIEETTAEKPQKKNIQKPLNGHTQKPQKKKMMMQITNTPLTTEKPQKKKLSQKRAAAALVNGHTEAEDPALPVSTDRKMKKKFVLSQKKAPAPLFCKGLKNTRISAAAKTDRKKVTFGLKNNKTVEFRKTDRSALLSPDRLPFDPSRTPKSGVLKTPSPSAMKRPSAADFF</sequence>
<dbReference type="AGR" id="ZFIN:ZDB-GENE-030131-9837"/>
<accession>A0A8M9QJV2</accession>
<evidence type="ECO:0000313" key="6">
    <source>
        <dbReference type="RefSeq" id="XP_021334455.3"/>
    </source>
</evidence>
<evidence type="ECO:0000313" key="7">
    <source>
        <dbReference type="ZFIN" id="ZDB-GENE-030131-9837"/>
    </source>
</evidence>
<dbReference type="Proteomes" id="UP000000437">
    <property type="component" value="Chromosome 9"/>
</dbReference>
<keyword evidence="3" id="KW-0698">rRNA processing</keyword>
<dbReference type="CTD" id="8568"/>
<evidence type="ECO:0000256" key="4">
    <source>
        <dbReference type="ARBA" id="ARBA00023242"/>
    </source>
</evidence>
<organism evidence="5 6">
    <name type="scientific">Danio rerio</name>
    <name type="common">Zebrafish</name>
    <name type="synonym">Brachydanio rerio</name>
    <dbReference type="NCBI Taxonomy" id="7955"/>
    <lineage>
        <taxon>Eukaryota</taxon>
        <taxon>Metazoa</taxon>
        <taxon>Chordata</taxon>
        <taxon>Craniata</taxon>
        <taxon>Vertebrata</taxon>
        <taxon>Euteleostomi</taxon>
        <taxon>Actinopterygii</taxon>
        <taxon>Neopterygii</taxon>
        <taxon>Teleostei</taxon>
        <taxon>Ostariophysi</taxon>
        <taxon>Cypriniformes</taxon>
        <taxon>Danionidae</taxon>
        <taxon>Danioninae</taxon>
        <taxon>Danio</taxon>
    </lineage>
</organism>
<dbReference type="KEGG" id="dre:321059"/>
<evidence type="ECO:0000256" key="1">
    <source>
        <dbReference type="ARBA" id="ARBA00004123"/>
    </source>
</evidence>
<dbReference type="FunCoup" id="A0A8M9QJV2">
    <property type="interactions" value="1584"/>
</dbReference>
<dbReference type="PANTHER" id="PTHR13026:SF0">
    <property type="entry name" value="RIBOSOMAL RNA PROCESSING 1B"/>
    <property type="match status" value="1"/>
</dbReference>
<comment type="similarity">
    <text evidence="2">Belongs to the RRP1 family.</text>
</comment>
<name>A0A8M9QJV2_DANRE</name>
<comment type="subcellular location">
    <subcellularLocation>
        <location evidence="1">Nucleus</location>
    </subcellularLocation>
</comment>
<dbReference type="AlphaFoldDB" id="A0A8M9QJV2"/>